<dbReference type="PROSITE" id="PS50110">
    <property type="entry name" value="RESPONSE_REGULATORY"/>
    <property type="match status" value="1"/>
</dbReference>
<accession>A0A084IPQ8</accession>
<proteinExistence type="predicted"/>
<dbReference type="InterPro" id="IPR001789">
    <property type="entry name" value="Sig_transdc_resp-reg_receiver"/>
</dbReference>
<evidence type="ECO:0000256" key="2">
    <source>
        <dbReference type="PROSITE-ProRule" id="PRU00169"/>
    </source>
</evidence>
<dbReference type="InterPro" id="IPR050595">
    <property type="entry name" value="Bact_response_regulator"/>
</dbReference>
<dbReference type="AlphaFoldDB" id="A0A084IPQ8"/>
<feature type="domain" description="Response regulatory" evidence="3">
    <location>
        <begin position="1"/>
        <end position="108"/>
    </location>
</feature>
<organism evidence="4 5">
    <name type="scientific">Salinisphaera hydrothermalis (strain C41B8)</name>
    <dbReference type="NCBI Taxonomy" id="1304275"/>
    <lineage>
        <taxon>Bacteria</taxon>
        <taxon>Pseudomonadati</taxon>
        <taxon>Pseudomonadota</taxon>
        <taxon>Gammaproteobacteria</taxon>
        <taxon>Salinisphaerales</taxon>
        <taxon>Salinisphaeraceae</taxon>
        <taxon>Salinisphaera</taxon>
    </lineage>
</organism>
<feature type="modified residue" description="4-aspartylphosphate" evidence="2">
    <location>
        <position position="42"/>
    </location>
</feature>
<protein>
    <submittedName>
        <fullName evidence="4">Response regulator receiver</fullName>
    </submittedName>
</protein>
<sequence length="360" mass="39996">MALKYFQRALDKEFSIYVATDANAGLDILEAHGDAIGVVVSDQRMPGLSGVELLKKVRRNWPHIVRILTTAYADLDDAIEAVNAGEIFRYITKPWETKALRAEMKQAASMFRLQQERTELIREKMSVWQRLIQLGRLRDLIVMGGSVNTLRYGDAAVAAYLQDHVTANQNDDLASSRHLDLWQLTETEISRTLSFVSQVVTRIVDIANRDEPFATVIDAERLQQLVADAFPNVTIADRDRVPHIRGAEPVLTRLLEELATATGRPTDPVSIHPAHDDTAVSFSIPCAVLPTDSGLTSSDAAGLMASYLLAFHHGGRLELETSQDRRRYMVTLPADPVSAHPKPLSSGWLAPLLVRLEGWD</sequence>
<evidence type="ECO:0000313" key="5">
    <source>
        <dbReference type="Proteomes" id="UP000028302"/>
    </source>
</evidence>
<dbReference type="PATRIC" id="fig|1304275.5.peg.756"/>
<dbReference type="Proteomes" id="UP000028302">
    <property type="component" value="Unassembled WGS sequence"/>
</dbReference>
<reference evidence="4 5" key="1">
    <citation type="submission" date="2013-03" db="EMBL/GenBank/DDBJ databases">
        <title>Salinisphaera hydrothermalis C41B8 Genome Sequencing.</title>
        <authorList>
            <person name="Li C."/>
            <person name="Lai Q."/>
            <person name="Shao Z."/>
        </authorList>
    </citation>
    <scope>NUCLEOTIDE SEQUENCE [LARGE SCALE GENOMIC DNA]</scope>
    <source>
        <strain evidence="4 5">C41B8</strain>
    </source>
</reference>
<dbReference type="EMBL" id="APNK01000003">
    <property type="protein sequence ID" value="KEZ78692.1"/>
    <property type="molecule type" value="Genomic_DNA"/>
</dbReference>
<dbReference type="Pfam" id="PF00072">
    <property type="entry name" value="Response_reg"/>
    <property type="match status" value="1"/>
</dbReference>
<comment type="caution">
    <text evidence="4">The sequence shown here is derived from an EMBL/GenBank/DDBJ whole genome shotgun (WGS) entry which is preliminary data.</text>
</comment>
<dbReference type="CDD" id="cd17569">
    <property type="entry name" value="REC_HupR-like"/>
    <property type="match status" value="1"/>
</dbReference>
<name>A0A084IPQ8_SALHC</name>
<keyword evidence="1 2" id="KW-0597">Phosphoprotein</keyword>
<dbReference type="GO" id="GO:0000160">
    <property type="term" value="P:phosphorelay signal transduction system"/>
    <property type="evidence" value="ECO:0007669"/>
    <property type="project" value="InterPro"/>
</dbReference>
<evidence type="ECO:0000313" key="4">
    <source>
        <dbReference type="EMBL" id="KEZ78692.1"/>
    </source>
</evidence>
<dbReference type="eggNOG" id="COG3437">
    <property type="taxonomic scope" value="Bacteria"/>
</dbReference>
<dbReference type="SUPFAM" id="SSF52172">
    <property type="entry name" value="CheY-like"/>
    <property type="match status" value="1"/>
</dbReference>
<dbReference type="PANTHER" id="PTHR44591:SF19">
    <property type="entry name" value="TWO-COMPONENT RESPONSE REGULATOR-RELATED"/>
    <property type="match status" value="1"/>
</dbReference>
<dbReference type="InterPro" id="IPR011006">
    <property type="entry name" value="CheY-like_superfamily"/>
</dbReference>
<keyword evidence="5" id="KW-1185">Reference proteome</keyword>
<dbReference type="STRING" id="1304275.C41B8_03716"/>
<evidence type="ECO:0000256" key="1">
    <source>
        <dbReference type="ARBA" id="ARBA00022553"/>
    </source>
</evidence>
<dbReference type="SMART" id="SM00448">
    <property type="entry name" value="REC"/>
    <property type="match status" value="1"/>
</dbReference>
<dbReference type="PANTHER" id="PTHR44591">
    <property type="entry name" value="STRESS RESPONSE REGULATOR PROTEIN 1"/>
    <property type="match status" value="1"/>
</dbReference>
<dbReference type="Gene3D" id="3.40.50.2300">
    <property type="match status" value="1"/>
</dbReference>
<gene>
    <name evidence="4" type="ORF">C41B8_03716</name>
</gene>
<evidence type="ECO:0000259" key="3">
    <source>
        <dbReference type="PROSITE" id="PS50110"/>
    </source>
</evidence>